<dbReference type="EMBL" id="CM039431">
    <property type="protein sequence ID" value="KAI4335647.1"/>
    <property type="molecule type" value="Genomic_DNA"/>
</dbReference>
<keyword evidence="2" id="KW-1185">Reference proteome</keyword>
<proteinExistence type="predicted"/>
<reference evidence="1 2" key="1">
    <citation type="journal article" date="2022" name="DNA Res.">
        <title>Chromosomal-level genome assembly of the orchid tree Bauhinia variegata (Leguminosae; Cercidoideae) supports the allotetraploid origin hypothesis of Bauhinia.</title>
        <authorList>
            <person name="Zhong Y."/>
            <person name="Chen Y."/>
            <person name="Zheng D."/>
            <person name="Pang J."/>
            <person name="Liu Y."/>
            <person name="Luo S."/>
            <person name="Meng S."/>
            <person name="Qian L."/>
            <person name="Wei D."/>
            <person name="Dai S."/>
            <person name="Zhou R."/>
        </authorList>
    </citation>
    <scope>NUCLEOTIDE SEQUENCE [LARGE SCALE GENOMIC DNA]</scope>
    <source>
        <strain evidence="1">BV-YZ2020</strain>
    </source>
</reference>
<sequence length="190" mass="21316">MAGDVLVSEGIQLAKSVQEMSMNGDEPPPQFFVKESGFAYTAASCLNQIPIIDVTLLSSKHELEKLRSALSSSGCFQAINHGMSSSFLDKVRDVGKQFFALPVAEKSKYARAVNESEGYGLDTIVSEKQVLDWSYRLALRVLPRDQRRLALWPKNPTHFSETLDEFVTKTKSMMDYLLRSMARSLNLEED</sequence>
<gene>
    <name evidence="1" type="ORF">L6164_014278</name>
</gene>
<name>A0ACB9NHJ2_BAUVA</name>
<evidence type="ECO:0000313" key="2">
    <source>
        <dbReference type="Proteomes" id="UP000828941"/>
    </source>
</evidence>
<comment type="caution">
    <text evidence="1">The sequence shown here is derived from an EMBL/GenBank/DDBJ whole genome shotgun (WGS) entry which is preliminary data.</text>
</comment>
<organism evidence="1 2">
    <name type="scientific">Bauhinia variegata</name>
    <name type="common">Purple orchid tree</name>
    <name type="synonym">Phanera variegata</name>
    <dbReference type="NCBI Taxonomy" id="167791"/>
    <lineage>
        <taxon>Eukaryota</taxon>
        <taxon>Viridiplantae</taxon>
        <taxon>Streptophyta</taxon>
        <taxon>Embryophyta</taxon>
        <taxon>Tracheophyta</taxon>
        <taxon>Spermatophyta</taxon>
        <taxon>Magnoliopsida</taxon>
        <taxon>eudicotyledons</taxon>
        <taxon>Gunneridae</taxon>
        <taxon>Pentapetalae</taxon>
        <taxon>rosids</taxon>
        <taxon>fabids</taxon>
        <taxon>Fabales</taxon>
        <taxon>Fabaceae</taxon>
        <taxon>Cercidoideae</taxon>
        <taxon>Cercideae</taxon>
        <taxon>Bauhiniinae</taxon>
        <taxon>Bauhinia</taxon>
    </lineage>
</organism>
<dbReference type="Proteomes" id="UP000828941">
    <property type="component" value="Chromosome 6"/>
</dbReference>
<protein>
    <submittedName>
        <fullName evidence="1">Uncharacterized protein</fullName>
    </submittedName>
</protein>
<evidence type="ECO:0000313" key="1">
    <source>
        <dbReference type="EMBL" id="KAI4335647.1"/>
    </source>
</evidence>
<accession>A0ACB9NHJ2</accession>